<feature type="domain" description="Fluoroacetyl-CoA-specific thioesterase-like" evidence="3">
    <location>
        <begin position="17"/>
        <end position="120"/>
    </location>
</feature>
<evidence type="ECO:0000259" key="3">
    <source>
        <dbReference type="Pfam" id="PF22636"/>
    </source>
</evidence>
<feature type="active site" evidence="1">
    <location>
        <position position="36"/>
    </location>
</feature>
<evidence type="ECO:0000313" key="5">
    <source>
        <dbReference type="Proteomes" id="UP000199309"/>
    </source>
</evidence>
<dbReference type="STRING" id="349095.SAMN05660299_00049"/>
<organism evidence="4 5">
    <name type="scientific">Megasphaera paucivorans</name>
    <dbReference type="NCBI Taxonomy" id="349095"/>
    <lineage>
        <taxon>Bacteria</taxon>
        <taxon>Bacillati</taxon>
        <taxon>Bacillota</taxon>
        <taxon>Negativicutes</taxon>
        <taxon>Veillonellales</taxon>
        <taxon>Veillonellaceae</taxon>
        <taxon>Megasphaera</taxon>
    </lineage>
</organism>
<dbReference type="PANTHER" id="PTHR36934:SF1">
    <property type="entry name" value="THIOESTERASE DOMAIN-CONTAINING PROTEIN"/>
    <property type="match status" value="1"/>
</dbReference>
<evidence type="ECO:0000256" key="1">
    <source>
        <dbReference type="PIRSR" id="PIRSR014972-1"/>
    </source>
</evidence>
<dbReference type="AlphaFoldDB" id="A0A1G9PYW7"/>
<feature type="binding site" evidence="2">
    <location>
        <position position="63"/>
    </location>
    <ligand>
        <name>substrate</name>
    </ligand>
</feature>
<dbReference type="InterPro" id="IPR054485">
    <property type="entry name" value="FlK-like_dom"/>
</dbReference>
<dbReference type="PANTHER" id="PTHR36934">
    <property type="entry name" value="BLR0278 PROTEIN"/>
    <property type="match status" value="1"/>
</dbReference>
<feature type="active site" evidence="1">
    <location>
        <position position="70"/>
    </location>
</feature>
<dbReference type="CDD" id="cd03443">
    <property type="entry name" value="PaaI_thioesterase"/>
    <property type="match status" value="1"/>
</dbReference>
<dbReference type="EMBL" id="FNHQ01000001">
    <property type="protein sequence ID" value="SDM03949.1"/>
    <property type="molecule type" value="Genomic_DNA"/>
</dbReference>
<dbReference type="OrthoDB" id="6902891at2"/>
<feature type="binding site" evidence="2">
    <location>
        <position position="114"/>
    </location>
    <ligand>
        <name>substrate</name>
    </ligand>
</feature>
<dbReference type="RefSeq" id="WP_091647152.1">
    <property type="nucleotide sequence ID" value="NZ_FNHQ01000001.1"/>
</dbReference>
<dbReference type="SUPFAM" id="SSF54637">
    <property type="entry name" value="Thioesterase/thiol ester dehydrase-isomerase"/>
    <property type="match status" value="1"/>
</dbReference>
<name>A0A1G9PYW7_9FIRM</name>
<feature type="active site" evidence="1">
    <location>
        <position position="44"/>
    </location>
</feature>
<dbReference type="Pfam" id="PF22636">
    <property type="entry name" value="FlK"/>
    <property type="match status" value="1"/>
</dbReference>
<feature type="binding site" evidence="2">
    <location>
        <position position="63"/>
    </location>
    <ligand>
        <name>CoA</name>
        <dbReference type="ChEBI" id="CHEBI:57287"/>
    </ligand>
</feature>
<reference evidence="4 5" key="1">
    <citation type="submission" date="2016-10" db="EMBL/GenBank/DDBJ databases">
        <authorList>
            <person name="de Groot N.N."/>
        </authorList>
    </citation>
    <scope>NUCLEOTIDE SEQUENCE [LARGE SCALE GENOMIC DNA]</scope>
    <source>
        <strain evidence="4 5">DSM 16981</strain>
    </source>
</reference>
<dbReference type="InterPro" id="IPR029069">
    <property type="entry name" value="HotDog_dom_sf"/>
</dbReference>
<evidence type="ECO:0000256" key="2">
    <source>
        <dbReference type="PIRSR" id="PIRSR014972-2"/>
    </source>
</evidence>
<protein>
    <submittedName>
        <fullName evidence="4">Predicted thioesterase</fullName>
    </submittedName>
</protein>
<proteinExistence type="predicted"/>
<accession>A0A1G9PYW7</accession>
<sequence>MDFNLKPQSSGENKELVTENNTAIKYASGTAPVYATPALVGLMENAAVLAIGNQLPEGFGTVGISMNVQHVSATPIGMTVRAKATLTEQDRKKLTFQIEAYDEAGLVGNSIHERFIIETEPFLDKADKKKAEFCK</sequence>
<dbReference type="Gene3D" id="3.10.129.10">
    <property type="entry name" value="Hotdog Thioesterase"/>
    <property type="match status" value="1"/>
</dbReference>
<dbReference type="PIRSF" id="PIRSF014972">
    <property type="entry name" value="FlK"/>
    <property type="match status" value="1"/>
</dbReference>
<dbReference type="Proteomes" id="UP000199309">
    <property type="component" value="Unassembled WGS sequence"/>
</dbReference>
<keyword evidence="5" id="KW-1185">Reference proteome</keyword>
<evidence type="ECO:0000313" key="4">
    <source>
        <dbReference type="EMBL" id="SDM03949.1"/>
    </source>
</evidence>
<dbReference type="InterPro" id="IPR025540">
    <property type="entry name" value="FlK"/>
</dbReference>
<gene>
    <name evidence="4" type="ORF">SAMN05660299_00049</name>
</gene>